<dbReference type="Pfam" id="PF02620">
    <property type="entry name" value="YceD"/>
    <property type="match status" value="1"/>
</dbReference>
<dbReference type="STRING" id="1317121.ATO11_02505"/>
<sequence>MRTADLSHRKDTRFDVAPLPETIEALIRDLDLSALRKMRLSGAVEPVGARNFRLRARLGATVVQPCVVTLAPVTTRIEADVERMYVDGLEAPEGDEVEMPEDESLEPLGPEIDLLAILAEALALNLPAYPRAEGVEAGEMVFAEPGVAPMRDADVKPFAALKALRDKLGDGES</sequence>
<evidence type="ECO:0000313" key="2">
    <source>
        <dbReference type="Proteomes" id="UP000036938"/>
    </source>
</evidence>
<gene>
    <name evidence="1" type="ORF">ATO11_02505</name>
</gene>
<keyword evidence="1" id="KW-0687">Ribonucleoprotein</keyword>
<dbReference type="InterPro" id="IPR003772">
    <property type="entry name" value="YceD"/>
</dbReference>
<reference evidence="1 2" key="1">
    <citation type="journal article" date="2015" name="Int. J. Syst. Evol. Microbiol.">
        <title>Aestuariivita atlantica sp. nov., isolated from deep sea sediment of the Atlantic Ocean.</title>
        <authorList>
            <person name="Li G."/>
            <person name="Lai Q."/>
            <person name="Du Y."/>
            <person name="Liu X."/>
            <person name="Sun F."/>
            <person name="Shao Z."/>
        </authorList>
    </citation>
    <scope>NUCLEOTIDE SEQUENCE [LARGE SCALE GENOMIC DNA]</scope>
    <source>
        <strain evidence="1 2">22II-S11-z3</strain>
    </source>
</reference>
<dbReference type="EMBL" id="AQQZ01000001">
    <property type="protein sequence ID" value="KNG95689.1"/>
    <property type="molecule type" value="Genomic_DNA"/>
</dbReference>
<keyword evidence="1" id="KW-0689">Ribosomal protein</keyword>
<protein>
    <submittedName>
        <fullName evidence="1">50S ribosomal protein L34</fullName>
    </submittedName>
</protein>
<dbReference type="AlphaFoldDB" id="A0A0L1JV86"/>
<comment type="caution">
    <text evidence="1">The sequence shown here is derived from an EMBL/GenBank/DDBJ whole genome shotgun (WGS) entry which is preliminary data.</text>
</comment>
<name>A0A0L1JV86_9RHOB</name>
<dbReference type="PATRIC" id="fig|1317121.7.peg.506"/>
<keyword evidence="2" id="KW-1185">Reference proteome</keyword>
<organism evidence="1 2">
    <name type="scientific">Pseudaestuariivita atlantica</name>
    <dbReference type="NCBI Taxonomy" id="1317121"/>
    <lineage>
        <taxon>Bacteria</taxon>
        <taxon>Pseudomonadati</taxon>
        <taxon>Pseudomonadota</taxon>
        <taxon>Alphaproteobacteria</taxon>
        <taxon>Rhodobacterales</taxon>
        <taxon>Paracoccaceae</taxon>
        <taxon>Pseudaestuariivita</taxon>
    </lineage>
</organism>
<dbReference type="GO" id="GO:0005840">
    <property type="term" value="C:ribosome"/>
    <property type="evidence" value="ECO:0007669"/>
    <property type="project" value="UniProtKB-KW"/>
</dbReference>
<proteinExistence type="predicted"/>
<evidence type="ECO:0000313" key="1">
    <source>
        <dbReference type="EMBL" id="KNG95689.1"/>
    </source>
</evidence>
<accession>A0A0L1JV86</accession>
<dbReference type="Proteomes" id="UP000036938">
    <property type="component" value="Unassembled WGS sequence"/>
</dbReference>